<accession>A0A5S3XBM3</accession>
<proteinExistence type="predicted"/>
<gene>
    <name evidence="1" type="ORF">CWB96_23065</name>
</gene>
<evidence type="ECO:0000313" key="1">
    <source>
        <dbReference type="EMBL" id="TMP49659.1"/>
    </source>
</evidence>
<dbReference type="Proteomes" id="UP000307706">
    <property type="component" value="Unassembled WGS sequence"/>
</dbReference>
<comment type="caution">
    <text evidence="1">The sequence shown here is derived from an EMBL/GenBank/DDBJ whole genome shotgun (WGS) entry which is preliminary data.</text>
</comment>
<sequence length="20" mass="2185">EMSTSLRCEHPITLLAQALA</sequence>
<dbReference type="EMBL" id="PNCL01000352">
    <property type="protein sequence ID" value="TMP49659.1"/>
    <property type="molecule type" value="Genomic_DNA"/>
</dbReference>
<dbReference type="AlphaFoldDB" id="A0A5S3XBM3"/>
<protein>
    <submittedName>
        <fullName evidence="1">Anaerobic glycerol-3-phosphate dehydrogenase subunit C</fullName>
    </submittedName>
</protein>
<evidence type="ECO:0000313" key="2">
    <source>
        <dbReference type="Proteomes" id="UP000307706"/>
    </source>
</evidence>
<feature type="non-terminal residue" evidence="1">
    <location>
        <position position="1"/>
    </location>
</feature>
<reference evidence="1 2" key="1">
    <citation type="submission" date="2017-12" db="EMBL/GenBank/DDBJ databases">
        <authorList>
            <person name="Paulsen S."/>
            <person name="Gram L.K."/>
        </authorList>
    </citation>
    <scope>NUCLEOTIDE SEQUENCE [LARGE SCALE GENOMIC DNA]</scope>
    <source>
        <strain evidence="1 2">S2231</strain>
    </source>
</reference>
<reference evidence="2" key="2">
    <citation type="submission" date="2019-06" db="EMBL/GenBank/DDBJ databases">
        <title>Co-occurence of chitin degradation, pigmentation and bioactivity in marine Pseudoalteromonas.</title>
        <authorList>
            <person name="Sonnenschein E.C."/>
            <person name="Bech P.K."/>
        </authorList>
    </citation>
    <scope>NUCLEOTIDE SEQUENCE [LARGE SCALE GENOMIC DNA]</scope>
    <source>
        <strain evidence="2">S2231</strain>
    </source>
</reference>
<name>A0A5S3XBM3_9GAMM</name>
<organism evidence="1 2">
    <name type="scientific">Pseudoalteromonas citrea</name>
    <dbReference type="NCBI Taxonomy" id="43655"/>
    <lineage>
        <taxon>Bacteria</taxon>
        <taxon>Pseudomonadati</taxon>
        <taxon>Pseudomonadota</taxon>
        <taxon>Gammaproteobacteria</taxon>
        <taxon>Alteromonadales</taxon>
        <taxon>Pseudoalteromonadaceae</taxon>
        <taxon>Pseudoalteromonas</taxon>
    </lineage>
</organism>